<protein>
    <recommendedName>
        <fullName evidence="1">Trafficking protein particle complex subunit 13 N-terminal domain-containing protein</fullName>
    </recommendedName>
</protein>
<dbReference type="OrthoDB" id="10250284at2759"/>
<dbReference type="PANTHER" id="PTHR13134">
    <property type="entry name" value="TRAFFICKING PROTEIN PARTICLE COMPLEX SUBUNIT 13"/>
    <property type="match status" value="1"/>
</dbReference>
<feature type="domain" description="Trafficking protein particle complex subunit 13 N-terminal" evidence="1">
    <location>
        <begin position="103"/>
        <end position="221"/>
    </location>
</feature>
<dbReference type="InterPro" id="IPR010378">
    <property type="entry name" value="TRAPPC13"/>
</dbReference>
<accession>A0A8E0VL70</accession>
<evidence type="ECO:0000313" key="2">
    <source>
        <dbReference type="EMBL" id="KAA0199753.1"/>
    </source>
</evidence>
<dbReference type="AlphaFoldDB" id="A0A8E0VL70"/>
<organism evidence="2 3">
    <name type="scientific">Fasciolopsis buskii</name>
    <dbReference type="NCBI Taxonomy" id="27845"/>
    <lineage>
        <taxon>Eukaryota</taxon>
        <taxon>Metazoa</taxon>
        <taxon>Spiralia</taxon>
        <taxon>Lophotrochozoa</taxon>
        <taxon>Platyhelminthes</taxon>
        <taxon>Trematoda</taxon>
        <taxon>Digenea</taxon>
        <taxon>Plagiorchiida</taxon>
        <taxon>Echinostomata</taxon>
        <taxon>Echinostomatoidea</taxon>
        <taxon>Fasciolidae</taxon>
        <taxon>Fasciolopsis</taxon>
    </lineage>
</organism>
<evidence type="ECO:0000313" key="3">
    <source>
        <dbReference type="Proteomes" id="UP000728185"/>
    </source>
</evidence>
<proteinExistence type="predicted"/>
<name>A0A8E0VL70_9TREM</name>
<keyword evidence="3" id="KW-1185">Reference proteome</keyword>
<sequence length="248" mass="26477">MLTALASAILIRLNRPVFVRQQCEPAELYLDDVAGCLTTADAGIRADLDGAPIHRLPVRCGPALSTNTSNDGISRNDTVPYSETWGDEKSVADLVRVKVGGPGELLSLPQSFGSTYLGETFSAHINLHNESDQICHNVGLKVTLHNSIEWINLSTTGTLTGASIPAISACSPEMASRTSATTSSVDLHPGQSLNAVIHYELKELGAHTLRCTASFCLHTQTQSATSPVHPMGTGFKGMIHLMVFPWSV</sequence>
<comment type="caution">
    <text evidence="2">The sequence shown here is derived from an EMBL/GenBank/DDBJ whole genome shotgun (WGS) entry which is preliminary data.</text>
</comment>
<dbReference type="PANTHER" id="PTHR13134:SF3">
    <property type="entry name" value="TRAFFICKING PROTEIN PARTICLE COMPLEX SUBUNIT 13"/>
    <property type="match status" value="1"/>
</dbReference>
<gene>
    <name evidence="2" type="ORF">FBUS_05209</name>
</gene>
<dbReference type="InterPro" id="IPR055427">
    <property type="entry name" value="TRAPPC13_N"/>
</dbReference>
<dbReference type="Proteomes" id="UP000728185">
    <property type="component" value="Unassembled WGS sequence"/>
</dbReference>
<dbReference type="Pfam" id="PF06159">
    <property type="entry name" value="TRAPPC13_N"/>
    <property type="match status" value="1"/>
</dbReference>
<dbReference type="EMBL" id="LUCM01000942">
    <property type="protein sequence ID" value="KAA0199753.1"/>
    <property type="molecule type" value="Genomic_DNA"/>
</dbReference>
<reference evidence="2" key="1">
    <citation type="submission" date="2019-05" db="EMBL/GenBank/DDBJ databases">
        <title>Annotation for the trematode Fasciolopsis buski.</title>
        <authorList>
            <person name="Choi Y.-J."/>
        </authorList>
    </citation>
    <scope>NUCLEOTIDE SEQUENCE</scope>
    <source>
        <strain evidence="2">HT</strain>
        <tissue evidence="2">Whole worm</tissue>
    </source>
</reference>
<evidence type="ECO:0000259" key="1">
    <source>
        <dbReference type="Pfam" id="PF06159"/>
    </source>
</evidence>
<dbReference type="GO" id="GO:1990072">
    <property type="term" value="C:TRAPPIII protein complex"/>
    <property type="evidence" value="ECO:0007669"/>
    <property type="project" value="TreeGrafter"/>
</dbReference>